<evidence type="ECO:0000313" key="2">
    <source>
        <dbReference type="EMBL" id="KYG65821.1"/>
    </source>
</evidence>
<name>A0A150WMV3_BDEBC</name>
<dbReference type="CDD" id="cd00603">
    <property type="entry name" value="IPT_PCSR"/>
    <property type="match status" value="1"/>
</dbReference>
<dbReference type="SUPFAM" id="SSF81296">
    <property type="entry name" value="E set domains"/>
    <property type="match status" value="1"/>
</dbReference>
<dbReference type="SUPFAM" id="SSF49265">
    <property type="entry name" value="Fibronectin type III"/>
    <property type="match status" value="2"/>
</dbReference>
<keyword evidence="3" id="KW-1185">Reference proteome</keyword>
<organism evidence="2 3">
    <name type="scientific">Bdellovibrio bacteriovorus</name>
    <dbReference type="NCBI Taxonomy" id="959"/>
    <lineage>
        <taxon>Bacteria</taxon>
        <taxon>Pseudomonadati</taxon>
        <taxon>Bdellovibrionota</taxon>
        <taxon>Bdellovibrionia</taxon>
        <taxon>Bdellovibrionales</taxon>
        <taxon>Pseudobdellovibrionaceae</taxon>
        <taxon>Bdellovibrio</taxon>
    </lineage>
</organism>
<dbReference type="Pfam" id="PF01833">
    <property type="entry name" value="TIG"/>
    <property type="match status" value="1"/>
</dbReference>
<dbReference type="EMBL" id="LUKE01000001">
    <property type="protein sequence ID" value="KYG65821.1"/>
    <property type="molecule type" value="Genomic_DNA"/>
</dbReference>
<accession>A0A150WMV3</accession>
<dbReference type="InterPro" id="IPR013783">
    <property type="entry name" value="Ig-like_fold"/>
</dbReference>
<dbReference type="InterPro" id="IPR002909">
    <property type="entry name" value="IPT_dom"/>
</dbReference>
<sequence length="1501" mass="159233">MIDLHLLIISAWTLSDTVQINGHLIKKNLMCIRDMFPKNKNHSTHSNFENSSFLKNPLYLPDLLVMRKILVITPMFIFLAGCLDTSSLSGTATTQNNFTGCISGTGLTNNSISLTFSFPSNLDQVVIYRDGIEVGRSKSSSTSSIIDAGLTEGVTYHYTCDGYVGAKKFVGSNSVDIAPVNTNAPSFAGITAAVPTTALTVQASWNPENSSAARASYYQIYGNIGSVVQWNSPPIKIVAANAGLFKTTISPLGDELTYSFGVRACTKDNICDGNTRSISLVVPDNGAPLTVGAESVSAGNFVASIIAPWKPTDGAIAQRQVFMCEGANCTFGTTPATITVVSDPTSPPTTLTLTDSINEYSTYSFKVVDLDPSGNSNHSSKVVRLTTGDLSSPLFNGITSASRGSPTDSKVLLNFIAIAREGTSDTNAIVGASKYLLYQTKALYPGTASNACNSLVPSDILAASAFAPGFATHTVTGLDARTNYSFCLRAQDAAGNISTNSLPTAVLTSDVTPPDFLGIQSVTYRTSSRTIQLGWNPSTAADLRKYILQLWKNTATPTAAQISTFNIDKSNSNGTSITLAQFPLNDHDLVYATVNACDNTQDLGIGAPDNCTTLTIPKTTVIPDINPPPGFSGIAVSTELSSPTQGKAIIKWQIPTWTGDYSGFRVYSVNPDLSINLLSSCPCATPGSCNNGDNSCQITALDPGRTYRFHVRAYDSVGNETDYLSPATSYSDLKIKDTTPPAFNSGLAFDGLTLKWSAASDNQYATGNSINYLVYRKSTSTFASATSPQSDGTLISTTLDTSYYENSLTSGGTYFYTVCAKDSQDNKNCDGVVRSFVATDVVPPTIIALNHTKTTTNLKKWNLTWDLYDAGTVNNLLRVRVYRKYGDAAVVATTSDSIIFDGYGSTLALSDLTGPINTNTYISYLLWVQDGAGNVSTTNVRLYSQNQIVITSTSGKNSLSTGGRLMVIKGTGFSNANSNGYTTNTVVKVGGVACDTTTYITSEYLTCLTPANGLGYKDVEVLNPDGSYARLTNEHQYVNTAPVADPCLSTAAQSASPFASGAGTVANPYLICTSTQLNQVTSNTYWVGGRSFKLGNNIDLNSSTWRNYSSGFVGVFDGDNYSILRNYIGDMSGNTIPGIFFKVAPTDTATFKNVRFLNWVMTTNTTYIYQINEALFSGPGSGGQLNLENFTFLGSFSVRAASVDFAPHRVALVRDMGSSATLNISNSDISATVDCCYNFSGDANPGGAILTSQPTNSTVNIQGSKIKINSLYRTDLGAGILGSMSSGSSLSVINSEVNYVNRYTGSTCNYASAIVRNYAGAANLIIKGVRASFSDLYSVGCSEAVGGFVGPTTQTYSGAQKVEISDSIITGSISQNVPRGIFGTVYQGTAGSGNSFTMKNIIANITYGVSAGTRYGTPAVSGFDTLSGTGLIYNNSTENNVSISTGGSFITNAVPATQSEMQNSAAGNIYLTNGFDFTSGTGKWKWCGALDYPRLMWEVCP</sequence>
<evidence type="ECO:0000313" key="3">
    <source>
        <dbReference type="Proteomes" id="UP000075320"/>
    </source>
</evidence>
<dbReference type="PROSITE" id="PS50853">
    <property type="entry name" value="FN3"/>
    <property type="match status" value="1"/>
</dbReference>
<evidence type="ECO:0000259" key="1">
    <source>
        <dbReference type="PROSITE" id="PS50853"/>
    </source>
</evidence>
<feature type="domain" description="Fibronectin type-III" evidence="1">
    <location>
        <begin position="627"/>
        <end position="742"/>
    </location>
</feature>
<reference evidence="2 3" key="1">
    <citation type="submission" date="2016-03" db="EMBL/GenBank/DDBJ databases">
        <authorList>
            <person name="Ploux O."/>
        </authorList>
    </citation>
    <scope>NUCLEOTIDE SEQUENCE [LARGE SCALE GENOMIC DNA]</scope>
    <source>
        <strain evidence="2 3">R0</strain>
    </source>
</reference>
<dbReference type="InterPro" id="IPR036116">
    <property type="entry name" value="FN3_sf"/>
</dbReference>
<dbReference type="Gene3D" id="2.60.40.10">
    <property type="entry name" value="Immunoglobulins"/>
    <property type="match status" value="4"/>
</dbReference>
<proteinExistence type="predicted"/>
<dbReference type="Proteomes" id="UP000075320">
    <property type="component" value="Unassembled WGS sequence"/>
</dbReference>
<dbReference type="SMART" id="SM00060">
    <property type="entry name" value="FN3"/>
    <property type="match status" value="4"/>
</dbReference>
<dbReference type="InterPro" id="IPR014756">
    <property type="entry name" value="Ig_E-set"/>
</dbReference>
<protein>
    <recommendedName>
        <fullName evidence="1">Fibronectin type-III domain-containing protein</fullName>
    </recommendedName>
</protein>
<dbReference type="InterPro" id="IPR003961">
    <property type="entry name" value="FN3_dom"/>
</dbReference>
<comment type="caution">
    <text evidence="2">The sequence shown here is derived from an EMBL/GenBank/DDBJ whole genome shotgun (WGS) entry which is preliminary data.</text>
</comment>
<dbReference type="Pfam" id="PF00041">
    <property type="entry name" value="fn3"/>
    <property type="match status" value="1"/>
</dbReference>
<gene>
    <name evidence="2" type="ORF">AZI86_01740</name>
</gene>